<dbReference type="Gene3D" id="3.10.620.30">
    <property type="match status" value="1"/>
</dbReference>
<dbReference type="EMBL" id="JAVYII010000003">
    <property type="protein sequence ID" value="MDT9592808.1"/>
    <property type="molecule type" value="Genomic_DNA"/>
</dbReference>
<dbReference type="SUPFAM" id="SSF54001">
    <property type="entry name" value="Cysteine proteinases"/>
    <property type="match status" value="1"/>
</dbReference>
<gene>
    <name evidence="2" type="ORF">RDV89_07000</name>
</gene>
<name>A0ABU3PUC3_9ACTN</name>
<dbReference type="SMART" id="SM00460">
    <property type="entry name" value="TGc"/>
    <property type="match status" value="1"/>
</dbReference>
<dbReference type="Pfam" id="PF01841">
    <property type="entry name" value="Transglut_core"/>
    <property type="match status" value="1"/>
</dbReference>
<keyword evidence="3" id="KW-1185">Reference proteome</keyword>
<dbReference type="PANTHER" id="PTHR33490:SF7">
    <property type="entry name" value="BLR2979 PROTEIN"/>
    <property type="match status" value="1"/>
</dbReference>
<dbReference type="Pfam" id="PF08379">
    <property type="entry name" value="Bact_transglu_N"/>
    <property type="match status" value="1"/>
</dbReference>
<dbReference type="InterPro" id="IPR013589">
    <property type="entry name" value="Bac_transglu_N"/>
</dbReference>
<reference evidence="2 3" key="1">
    <citation type="submission" date="2023-08" db="EMBL/GenBank/DDBJ databases">
        <title>Nocardioides seae sp. nov., a bacterium isolated from a soil.</title>
        <authorList>
            <person name="Wang X."/>
        </authorList>
    </citation>
    <scope>NUCLEOTIDE SEQUENCE [LARGE SCALE GENOMIC DNA]</scope>
    <source>
        <strain evidence="2 3">YZH12</strain>
    </source>
</reference>
<comment type="caution">
    <text evidence="2">The sequence shown here is derived from an EMBL/GenBank/DDBJ whole genome shotgun (WGS) entry which is preliminary data.</text>
</comment>
<protein>
    <submittedName>
        <fullName evidence="2">Transglutaminase family protein</fullName>
    </submittedName>
</protein>
<proteinExistence type="predicted"/>
<dbReference type="InterPro" id="IPR002931">
    <property type="entry name" value="Transglutaminase-like"/>
</dbReference>
<evidence type="ECO:0000259" key="1">
    <source>
        <dbReference type="SMART" id="SM00460"/>
    </source>
</evidence>
<evidence type="ECO:0000313" key="3">
    <source>
        <dbReference type="Proteomes" id="UP001268542"/>
    </source>
</evidence>
<dbReference type="PANTHER" id="PTHR33490">
    <property type="entry name" value="BLR5614 PROTEIN-RELATED"/>
    <property type="match status" value="1"/>
</dbReference>
<dbReference type="InterPro" id="IPR038765">
    <property type="entry name" value="Papain-like_cys_pep_sf"/>
</dbReference>
<dbReference type="Proteomes" id="UP001268542">
    <property type="component" value="Unassembled WGS sequence"/>
</dbReference>
<sequence>MRYRVWHRTTYTYDDDVTDSLGVAYLTPRELAGQRVDERALRITPEPSGQRDDVDAYGNTATWFQVLEPHRELEVYAESVVDVEAPVHDPRVLATPWEQARPAARPDAPDAWEAWDFALPSALADQGAEVQAYAAVSLTPGRPVGEAVADLVRRVHADFAYEQGATTVTSTVADVLASRAGVCQDFAHLVVAGLRSHGLAARYVSGYLATTPPPGRERLVGADASHAWNAVWVPGPTGGPGTWLMLDPTNDTWVDERYVTVAWGRDYGDVPPLKGVIFTEATGSRLAVAVDVAPVEG</sequence>
<dbReference type="RefSeq" id="WP_315732242.1">
    <property type="nucleotide sequence ID" value="NZ_JAVYII010000003.1"/>
</dbReference>
<accession>A0ABU3PUC3</accession>
<organism evidence="2 3">
    <name type="scientific">Nocardioides imazamoxiresistens</name>
    <dbReference type="NCBI Taxonomy" id="3231893"/>
    <lineage>
        <taxon>Bacteria</taxon>
        <taxon>Bacillati</taxon>
        <taxon>Actinomycetota</taxon>
        <taxon>Actinomycetes</taxon>
        <taxon>Propionibacteriales</taxon>
        <taxon>Nocardioidaceae</taxon>
        <taxon>Nocardioides</taxon>
    </lineage>
</organism>
<feature type="domain" description="Transglutaminase-like" evidence="1">
    <location>
        <begin position="175"/>
        <end position="250"/>
    </location>
</feature>
<evidence type="ECO:0000313" key="2">
    <source>
        <dbReference type="EMBL" id="MDT9592808.1"/>
    </source>
</evidence>